<organism evidence="1 2">
    <name type="scientific">Nocardia aobensis</name>
    <dbReference type="NCBI Taxonomy" id="257277"/>
    <lineage>
        <taxon>Bacteria</taxon>
        <taxon>Bacillati</taxon>
        <taxon>Actinomycetota</taxon>
        <taxon>Actinomycetes</taxon>
        <taxon>Mycobacteriales</taxon>
        <taxon>Nocardiaceae</taxon>
        <taxon>Nocardia</taxon>
    </lineage>
</organism>
<reference evidence="1 2" key="1">
    <citation type="submission" date="2024-10" db="EMBL/GenBank/DDBJ databases">
        <title>The Natural Products Discovery Center: Release of the First 8490 Sequenced Strains for Exploring Actinobacteria Biosynthetic Diversity.</title>
        <authorList>
            <person name="Kalkreuter E."/>
            <person name="Kautsar S.A."/>
            <person name="Yang D."/>
            <person name="Bader C.D."/>
            <person name="Teijaro C.N."/>
            <person name="Fluegel L."/>
            <person name="Davis C.M."/>
            <person name="Simpson J.R."/>
            <person name="Lauterbach L."/>
            <person name="Steele A.D."/>
            <person name="Gui C."/>
            <person name="Meng S."/>
            <person name="Li G."/>
            <person name="Viehrig K."/>
            <person name="Ye F."/>
            <person name="Su P."/>
            <person name="Kiefer A.F."/>
            <person name="Nichols A."/>
            <person name="Cepeda A.J."/>
            <person name="Yan W."/>
            <person name="Fan B."/>
            <person name="Jiang Y."/>
            <person name="Adhikari A."/>
            <person name="Zheng C.-J."/>
            <person name="Schuster L."/>
            <person name="Cowan T.M."/>
            <person name="Smanski M.J."/>
            <person name="Chevrette M.G."/>
            <person name="De Carvalho L.P.S."/>
            <person name="Shen B."/>
        </authorList>
    </citation>
    <scope>NUCLEOTIDE SEQUENCE [LARGE SCALE GENOMIC DNA]</scope>
    <source>
        <strain evidence="1 2">NPDC004119</strain>
    </source>
</reference>
<name>A0ABW6P5X0_9NOCA</name>
<proteinExistence type="predicted"/>
<dbReference type="EMBL" id="JBIAMT010000003">
    <property type="protein sequence ID" value="MFF0498552.1"/>
    <property type="molecule type" value="Genomic_DNA"/>
</dbReference>
<comment type="caution">
    <text evidence="1">The sequence shown here is derived from an EMBL/GenBank/DDBJ whole genome shotgun (WGS) entry which is preliminary data.</text>
</comment>
<protein>
    <submittedName>
        <fullName evidence="1">Uncharacterized protein</fullName>
    </submittedName>
</protein>
<evidence type="ECO:0000313" key="2">
    <source>
        <dbReference type="Proteomes" id="UP001601442"/>
    </source>
</evidence>
<accession>A0ABW6P5X0</accession>
<sequence>MTMNTLAEILETTTDFLTGIFERMEWAEEEIKRAQKRHPHKSDELWHSFLLLKSDNDYMANETLCRSHMREILERVALGGDTRRMTKAEALIGFHLASLATPLTTTAHGAYRTLWETIGMPSIDEDDLKHYRAIAGDSIDRAISDVLARTSDSARILGTPDCCGMHNGETVECKFFAH</sequence>
<dbReference type="Proteomes" id="UP001601442">
    <property type="component" value="Unassembled WGS sequence"/>
</dbReference>
<dbReference type="RefSeq" id="WP_387396120.1">
    <property type="nucleotide sequence ID" value="NZ_JBIAMT010000003.1"/>
</dbReference>
<gene>
    <name evidence="1" type="ORF">ACFYU5_19255</name>
</gene>
<keyword evidence="2" id="KW-1185">Reference proteome</keyword>
<evidence type="ECO:0000313" key="1">
    <source>
        <dbReference type="EMBL" id="MFF0498552.1"/>
    </source>
</evidence>